<feature type="compositionally biased region" description="Basic and acidic residues" evidence="1">
    <location>
        <begin position="187"/>
        <end position="197"/>
    </location>
</feature>
<accession>A0A4C1WFH9</accession>
<organism evidence="2 3">
    <name type="scientific">Eumeta variegata</name>
    <name type="common">Bagworm moth</name>
    <name type="synonym">Eumeta japonica</name>
    <dbReference type="NCBI Taxonomy" id="151549"/>
    <lineage>
        <taxon>Eukaryota</taxon>
        <taxon>Metazoa</taxon>
        <taxon>Ecdysozoa</taxon>
        <taxon>Arthropoda</taxon>
        <taxon>Hexapoda</taxon>
        <taxon>Insecta</taxon>
        <taxon>Pterygota</taxon>
        <taxon>Neoptera</taxon>
        <taxon>Endopterygota</taxon>
        <taxon>Lepidoptera</taxon>
        <taxon>Glossata</taxon>
        <taxon>Ditrysia</taxon>
        <taxon>Tineoidea</taxon>
        <taxon>Psychidae</taxon>
        <taxon>Oiketicinae</taxon>
        <taxon>Eumeta</taxon>
    </lineage>
</organism>
<protein>
    <submittedName>
        <fullName evidence="2">Uncharacterized protein</fullName>
    </submittedName>
</protein>
<comment type="caution">
    <text evidence="2">The sequence shown here is derived from an EMBL/GenBank/DDBJ whole genome shotgun (WGS) entry which is preliminary data.</text>
</comment>
<evidence type="ECO:0000256" key="1">
    <source>
        <dbReference type="SAM" id="MobiDB-lite"/>
    </source>
</evidence>
<dbReference type="Proteomes" id="UP000299102">
    <property type="component" value="Unassembled WGS sequence"/>
</dbReference>
<evidence type="ECO:0000313" key="2">
    <source>
        <dbReference type="EMBL" id="GBP48934.1"/>
    </source>
</evidence>
<keyword evidence="3" id="KW-1185">Reference proteome</keyword>
<reference evidence="2 3" key="1">
    <citation type="journal article" date="2019" name="Commun. Biol.">
        <title>The bagworm genome reveals a unique fibroin gene that provides high tensile strength.</title>
        <authorList>
            <person name="Kono N."/>
            <person name="Nakamura H."/>
            <person name="Ohtoshi R."/>
            <person name="Tomita M."/>
            <person name="Numata K."/>
            <person name="Arakawa K."/>
        </authorList>
    </citation>
    <scope>NUCLEOTIDE SEQUENCE [LARGE SCALE GENOMIC DNA]</scope>
</reference>
<feature type="region of interest" description="Disordered" evidence="1">
    <location>
        <begin position="161"/>
        <end position="197"/>
    </location>
</feature>
<name>A0A4C1WFH9_EUMVA</name>
<proteinExistence type="predicted"/>
<dbReference type="AlphaFoldDB" id="A0A4C1WFH9"/>
<sequence length="197" mass="22419">MRGIALLAESVLCCKDCDKLQKRYRYFVHGSACVETAYVPILISMKYRYHISHPTRICLINFIARNTSAVSRSRPAADATRTVHRRRAISKSGRVIERTRLDGVNQSTSIIASCPLIVGGLFFEGATGNRQHVNVFKRQKTDKPKIQIGVMKRACRSLRRRVSSDNLPIEMRSRRRARPRRPPPPPHPDKAIFSRLA</sequence>
<dbReference type="EMBL" id="BGZK01000533">
    <property type="protein sequence ID" value="GBP48934.1"/>
    <property type="molecule type" value="Genomic_DNA"/>
</dbReference>
<gene>
    <name evidence="2" type="ORF">EVAR_96915_1</name>
</gene>
<evidence type="ECO:0000313" key="3">
    <source>
        <dbReference type="Proteomes" id="UP000299102"/>
    </source>
</evidence>